<evidence type="ECO:0000313" key="1">
    <source>
        <dbReference type="EMBL" id="GLI39492.1"/>
    </source>
</evidence>
<reference evidence="1" key="1">
    <citation type="submission" date="2022-12" db="EMBL/GenBank/DDBJ databases">
        <title>Reference genome sequencing for broad-spectrum identification of bacterial and archaeal isolates by mass spectrometry.</title>
        <authorList>
            <person name="Sekiguchi Y."/>
            <person name="Tourlousse D.M."/>
        </authorList>
    </citation>
    <scope>NUCLEOTIDE SEQUENCE</scope>
    <source>
        <strain evidence="1">H2</strain>
    </source>
</reference>
<dbReference type="NCBIfam" id="NF041817">
    <property type="entry name" value="Avs3b"/>
    <property type="match status" value="1"/>
</dbReference>
<dbReference type="Proteomes" id="UP001144352">
    <property type="component" value="Unassembled WGS sequence"/>
</dbReference>
<accession>A0A9W6LD31</accession>
<evidence type="ECO:0000313" key="2">
    <source>
        <dbReference type="Proteomes" id="UP001144352"/>
    </source>
</evidence>
<dbReference type="AlphaFoldDB" id="A0A9W6LD31"/>
<sequence length="241" mass="26752">MHSDGVLKLGEKIVEELGLDQSVDTLGRWMAHYISEKIADVESATGEDREKKMSICADSILNLWTHRSELPSGKRPFEEFESVFNALQSLDPDDATPRYYRQIRSAAEDEHDESSETAEWLRLASGIDYTARALIRYCLAAAAEAAVDKSKDWVALADVAGKNNDFDVRVVINLIQDAETLTPKTSADIKQDKIKDLINRLEAFSGMASKINSHFLSILQANETTSDCLNSTCIAQPEAPQ</sequence>
<keyword evidence="2" id="KW-1185">Reference proteome</keyword>
<gene>
    <name evidence="1" type="ORF">GHYDROH2_29930</name>
</gene>
<comment type="caution">
    <text evidence="1">The sequence shown here is derived from an EMBL/GenBank/DDBJ whole genome shotgun (WGS) entry which is preliminary data.</text>
</comment>
<protein>
    <submittedName>
        <fullName evidence="1">Uncharacterized protein</fullName>
    </submittedName>
</protein>
<dbReference type="EMBL" id="BSDS01000002">
    <property type="protein sequence ID" value="GLI39492.1"/>
    <property type="molecule type" value="Genomic_DNA"/>
</dbReference>
<proteinExistence type="predicted"/>
<organism evidence="1 2">
    <name type="scientific">Geobacter hydrogenophilus</name>
    <dbReference type="NCBI Taxonomy" id="40983"/>
    <lineage>
        <taxon>Bacteria</taxon>
        <taxon>Pseudomonadati</taxon>
        <taxon>Thermodesulfobacteriota</taxon>
        <taxon>Desulfuromonadia</taxon>
        <taxon>Geobacterales</taxon>
        <taxon>Geobacteraceae</taxon>
        <taxon>Geobacter</taxon>
    </lineage>
</organism>
<name>A0A9W6LD31_9BACT</name>
<dbReference type="RefSeq" id="WP_214187429.1">
    <property type="nucleotide sequence ID" value="NZ_BSDS01000002.1"/>
</dbReference>